<dbReference type="GO" id="GO:0016787">
    <property type="term" value="F:hydrolase activity"/>
    <property type="evidence" value="ECO:0007669"/>
    <property type="project" value="UniProtKB-KW"/>
</dbReference>
<dbReference type="InterPro" id="IPR029058">
    <property type="entry name" value="AB_hydrolase_fold"/>
</dbReference>
<dbReference type="Pfam" id="PF05990">
    <property type="entry name" value="DUF900"/>
    <property type="match status" value="1"/>
</dbReference>
<dbReference type="InterPro" id="IPR010297">
    <property type="entry name" value="DUF900_hydrolase"/>
</dbReference>
<dbReference type="RefSeq" id="WP_165021873.1">
    <property type="nucleotide sequence ID" value="NZ_JAAKZF010000001.1"/>
</dbReference>
<dbReference type="AlphaFoldDB" id="A0A6G4W4S3"/>
<protein>
    <submittedName>
        <fullName evidence="1">Alpha/beta hydrolase</fullName>
    </submittedName>
</protein>
<dbReference type="EMBL" id="JAAKZF010000001">
    <property type="protein sequence ID" value="NGO49745.1"/>
    <property type="molecule type" value="Genomic_DNA"/>
</dbReference>
<proteinExistence type="predicted"/>
<evidence type="ECO:0000313" key="1">
    <source>
        <dbReference type="EMBL" id="NGO49745.1"/>
    </source>
</evidence>
<accession>A0A6G4W4S3</accession>
<dbReference type="SUPFAM" id="SSF53474">
    <property type="entry name" value="alpha/beta-Hydrolases"/>
    <property type="match status" value="1"/>
</dbReference>
<keyword evidence="1" id="KW-0378">Hydrolase</keyword>
<keyword evidence="2" id="KW-1185">Reference proteome</keyword>
<reference evidence="1 2" key="1">
    <citation type="submission" date="2020-02" db="EMBL/GenBank/DDBJ databases">
        <title>Genome sequence of strain CCNWXJ40-4.</title>
        <authorList>
            <person name="Gao J."/>
            <person name="Sun J."/>
        </authorList>
    </citation>
    <scope>NUCLEOTIDE SEQUENCE [LARGE SCALE GENOMIC DNA]</scope>
    <source>
        <strain evidence="1 2">CCNWXJ 40-4</strain>
    </source>
</reference>
<dbReference type="Proteomes" id="UP001642900">
    <property type="component" value="Unassembled WGS sequence"/>
</dbReference>
<comment type="caution">
    <text evidence="1">The sequence shown here is derived from an EMBL/GenBank/DDBJ whole genome shotgun (WGS) entry which is preliminary data.</text>
</comment>
<evidence type="ECO:0000313" key="2">
    <source>
        <dbReference type="Proteomes" id="UP001642900"/>
    </source>
</evidence>
<name>A0A6G4W4S3_9HYPH</name>
<dbReference type="PANTHER" id="PTHR36513">
    <property type="entry name" value="ABC TRANSMEMBRANE TYPE-1 DOMAIN-CONTAINING PROTEIN"/>
    <property type="match status" value="1"/>
</dbReference>
<sequence length="428" mass="47570">MVRFIIILGLAVIGITVALAFYHPPMRLMPAPEAFLDGEVNAFSANPALTQDPRIPLFYATNRLPIGPRSNRLYAVVPGRDMHMGVATIRIGEEGTTWDRIYAWSTGASEDRRPFLNLENLNEQAEFETGEPLTEEAQAWFADINAVLKRSRDKDIIVYIHGANTTVERAAGQAAQLHHFTGRNSVVVLFAWPTAESFLRYSRDMITAFGAAPHLAKLIELLAENTDAEKIDVFTYSAGGTVGSDALAMVGRDPEQPDAQSFRIGEVYHAAPDADFRAFVDDMRDYADDVQRITVAVNMNDSALRLSQAVNRASRAGRPDMQELSPEATDWLLQAATNYGLEVLRVRPENIPGLSNRSHTFWYDDPWVSSDVLITLLFHLPPDERGLAKGEGPSGPHYWTFMPDYPEQLAEVMERLRQGSEVPPATAQ</sequence>
<organism evidence="1 2">
    <name type="scientific">Allomesorhizobium camelthorni</name>
    <dbReference type="NCBI Taxonomy" id="475069"/>
    <lineage>
        <taxon>Bacteria</taxon>
        <taxon>Pseudomonadati</taxon>
        <taxon>Pseudomonadota</taxon>
        <taxon>Alphaproteobacteria</taxon>
        <taxon>Hyphomicrobiales</taxon>
        <taxon>Phyllobacteriaceae</taxon>
        <taxon>Allomesorhizobium</taxon>
    </lineage>
</organism>
<gene>
    <name evidence="1" type="ORF">G6N73_00905</name>
</gene>
<dbReference type="PANTHER" id="PTHR36513:SF1">
    <property type="entry name" value="TRANSMEMBRANE PROTEIN"/>
    <property type="match status" value="1"/>
</dbReference>